<sequence length="112" mass="12191">MKAAFSRRTPRPKSSSRRPSMLNSFLHLRVLFIMVKASFTLKSLARRNFHRMVSVLSSLRRGTPHRDTSSGGEKPSGVAFSPDDSSVFVFPSSSCLGGQDKVAAPAAECSAF</sequence>
<proteinExistence type="predicted"/>
<name>A0A7C8YWJ6_OPUST</name>
<accession>A0A7C8YWJ6</accession>
<evidence type="ECO:0000256" key="1">
    <source>
        <dbReference type="SAM" id="MobiDB-lite"/>
    </source>
</evidence>
<feature type="region of interest" description="Disordered" evidence="1">
    <location>
        <begin position="60"/>
        <end position="80"/>
    </location>
</feature>
<dbReference type="AlphaFoldDB" id="A0A7C8YWJ6"/>
<protein>
    <submittedName>
        <fullName evidence="2">Uncharacterized protein</fullName>
    </submittedName>
</protein>
<dbReference type="EMBL" id="GISG01066010">
    <property type="protein sequence ID" value="MBA4628422.1"/>
    <property type="molecule type" value="Transcribed_RNA"/>
</dbReference>
<reference evidence="2" key="1">
    <citation type="journal article" date="2013" name="J. Plant Res.">
        <title>Effect of fungi and light on seed germination of three Opuntia species from semiarid lands of central Mexico.</title>
        <authorList>
            <person name="Delgado-Sanchez P."/>
            <person name="Jimenez-Bremont J.F."/>
            <person name="Guerrero-Gonzalez Mde L."/>
            <person name="Flores J."/>
        </authorList>
    </citation>
    <scope>NUCLEOTIDE SEQUENCE</scope>
    <source>
        <tissue evidence="2">Cladode</tissue>
    </source>
</reference>
<evidence type="ECO:0000313" key="2">
    <source>
        <dbReference type="EMBL" id="MBA4628434.1"/>
    </source>
</evidence>
<reference evidence="2" key="2">
    <citation type="submission" date="2020-07" db="EMBL/GenBank/DDBJ databases">
        <authorList>
            <person name="Vera ALvarez R."/>
            <person name="Arias-Moreno D.M."/>
            <person name="Jimenez-Jacinto V."/>
            <person name="Jimenez-Bremont J.F."/>
            <person name="Swaminathan K."/>
            <person name="Moose S.P."/>
            <person name="Guerrero-Gonzalez M.L."/>
            <person name="Marino-Ramirez L."/>
            <person name="Landsman D."/>
            <person name="Rodriguez-Kessler M."/>
            <person name="Delgado-Sanchez P."/>
        </authorList>
    </citation>
    <scope>NUCLEOTIDE SEQUENCE</scope>
    <source>
        <tissue evidence="2">Cladode</tissue>
    </source>
</reference>
<organism evidence="2">
    <name type="scientific">Opuntia streptacantha</name>
    <name type="common">Prickly pear cactus</name>
    <name type="synonym">Opuntia cardona</name>
    <dbReference type="NCBI Taxonomy" id="393608"/>
    <lineage>
        <taxon>Eukaryota</taxon>
        <taxon>Viridiplantae</taxon>
        <taxon>Streptophyta</taxon>
        <taxon>Embryophyta</taxon>
        <taxon>Tracheophyta</taxon>
        <taxon>Spermatophyta</taxon>
        <taxon>Magnoliopsida</taxon>
        <taxon>eudicotyledons</taxon>
        <taxon>Gunneridae</taxon>
        <taxon>Pentapetalae</taxon>
        <taxon>Caryophyllales</taxon>
        <taxon>Cactineae</taxon>
        <taxon>Cactaceae</taxon>
        <taxon>Opuntioideae</taxon>
        <taxon>Opuntia</taxon>
    </lineage>
</organism>
<dbReference type="EMBL" id="GISG01066025">
    <property type="protein sequence ID" value="MBA4628434.1"/>
    <property type="molecule type" value="Transcribed_RNA"/>
</dbReference>